<dbReference type="PANTHER" id="PTHR43798">
    <property type="entry name" value="MONOACYLGLYCEROL LIPASE"/>
    <property type="match status" value="1"/>
</dbReference>
<proteinExistence type="predicted"/>
<evidence type="ECO:0000313" key="3">
    <source>
        <dbReference type="Proteomes" id="UP000007431"/>
    </source>
</evidence>
<dbReference type="Gene3D" id="3.40.50.1820">
    <property type="entry name" value="alpha/beta hydrolase"/>
    <property type="match status" value="1"/>
</dbReference>
<gene>
    <name evidence="2" type="ORF">SCHCODRAFT_233463</name>
</gene>
<feature type="domain" description="AB hydrolase-1" evidence="1">
    <location>
        <begin position="35"/>
        <end position="262"/>
    </location>
</feature>
<dbReference type="AlphaFoldDB" id="D8Q036"/>
<organism evidence="3">
    <name type="scientific">Schizophyllum commune (strain H4-8 / FGSC 9210)</name>
    <name type="common">Split gill fungus</name>
    <dbReference type="NCBI Taxonomy" id="578458"/>
    <lineage>
        <taxon>Eukaryota</taxon>
        <taxon>Fungi</taxon>
        <taxon>Dikarya</taxon>
        <taxon>Basidiomycota</taxon>
        <taxon>Agaricomycotina</taxon>
        <taxon>Agaricomycetes</taxon>
        <taxon>Agaricomycetidae</taxon>
        <taxon>Agaricales</taxon>
        <taxon>Schizophyllaceae</taxon>
        <taxon>Schizophyllum</taxon>
    </lineage>
</organism>
<dbReference type="GO" id="GO:0046464">
    <property type="term" value="P:acylglycerol catabolic process"/>
    <property type="evidence" value="ECO:0007669"/>
    <property type="project" value="TreeGrafter"/>
</dbReference>
<dbReference type="InterPro" id="IPR050266">
    <property type="entry name" value="AB_hydrolase_sf"/>
</dbReference>
<dbReference type="SUPFAM" id="SSF53474">
    <property type="entry name" value="alpha/beta-Hydrolases"/>
    <property type="match status" value="1"/>
</dbReference>
<accession>D8Q036</accession>
<dbReference type="InterPro" id="IPR029058">
    <property type="entry name" value="AB_hydrolase_fold"/>
</dbReference>
<dbReference type="InterPro" id="IPR000073">
    <property type="entry name" value="AB_hydrolase_1"/>
</dbReference>
<dbReference type="VEuPathDB" id="FungiDB:SCHCODRAFT_02615400"/>
<dbReference type="GO" id="GO:0016020">
    <property type="term" value="C:membrane"/>
    <property type="evidence" value="ECO:0007669"/>
    <property type="project" value="TreeGrafter"/>
</dbReference>
<evidence type="ECO:0000259" key="1">
    <source>
        <dbReference type="Pfam" id="PF12697"/>
    </source>
</evidence>
<dbReference type="Pfam" id="PF12697">
    <property type="entry name" value="Abhydrolase_6"/>
    <property type="match status" value="1"/>
</dbReference>
<dbReference type="PANTHER" id="PTHR43798:SF5">
    <property type="entry name" value="MONOACYLGLYCEROL LIPASE ABHD6"/>
    <property type="match status" value="1"/>
</dbReference>
<dbReference type="EMBL" id="GL377304">
    <property type="protein sequence ID" value="EFI99547.1"/>
    <property type="molecule type" value="Genomic_DNA"/>
</dbReference>
<name>D8Q036_SCHCM</name>
<protein>
    <recommendedName>
        <fullName evidence="1">AB hydrolase-1 domain-containing protein</fullName>
    </recommendedName>
</protein>
<keyword evidence="3" id="KW-1185">Reference proteome</keyword>
<dbReference type="InParanoid" id="D8Q036"/>
<evidence type="ECO:0000313" key="2">
    <source>
        <dbReference type="EMBL" id="EFI99547.1"/>
    </source>
</evidence>
<dbReference type="Proteomes" id="UP000007431">
    <property type="component" value="Unassembled WGS sequence"/>
</dbReference>
<sequence>MSASMPSIALHDLAVEFSYIDSGAPPGEGDYPTFILFHGHTFYRDVWRPMFDLAPAHRARLIAVDRRGYGASTPYTPEEQELISQGPDEARLAFMEREAEALLKFVDAAIARCALPPRVVLVAWSAAVAYAYPLLDALPRLTPASQERVRSSVIGVVFFDPPVSAWGLSGPSLYLPITDENIPPGKTRFDAFNRWFSIYWHHRSTDSHDPTTLCATEEENVMGKWKLEEEIQARQGRSYAPPVEFRRMDGCNHFAAWDDPEKTMMALVELAERK</sequence>
<dbReference type="HOGENOM" id="CLU_045014_0_0_1"/>
<reference evidence="2 3" key="1">
    <citation type="journal article" date="2010" name="Nat. Biotechnol.">
        <title>Genome sequence of the model mushroom Schizophyllum commune.</title>
        <authorList>
            <person name="Ohm R.A."/>
            <person name="de Jong J.F."/>
            <person name="Lugones L.G."/>
            <person name="Aerts A."/>
            <person name="Kothe E."/>
            <person name="Stajich J.E."/>
            <person name="de Vries R.P."/>
            <person name="Record E."/>
            <person name="Levasseur A."/>
            <person name="Baker S.E."/>
            <person name="Bartholomew K.A."/>
            <person name="Coutinho P.M."/>
            <person name="Erdmann S."/>
            <person name="Fowler T.J."/>
            <person name="Gathman A.C."/>
            <person name="Lombard V."/>
            <person name="Henrissat B."/>
            <person name="Knabe N."/>
            <person name="Kuees U."/>
            <person name="Lilly W.W."/>
            <person name="Lindquist E."/>
            <person name="Lucas S."/>
            <person name="Magnuson J.K."/>
            <person name="Piumi F."/>
            <person name="Raudaskoski M."/>
            <person name="Salamov A."/>
            <person name="Schmutz J."/>
            <person name="Schwarze F.W.M.R."/>
            <person name="vanKuyk P.A."/>
            <person name="Horton J.S."/>
            <person name="Grigoriev I.V."/>
            <person name="Woesten H.A.B."/>
        </authorList>
    </citation>
    <scope>NUCLEOTIDE SEQUENCE [LARGE SCALE GENOMIC DNA]</scope>
    <source>
        <strain evidence="3">H4-8 / FGSC 9210</strain>
    </source>
</reference>
<dbReference type="GO" id="GO:0047372">
    <property type="term" value="F:monoacylglycerol lipase activity"/>
    <property type="evidence" value="ECO:0007669"/>
    <property type="project" value="TreeGrafter"/>
</dbReference>
<dbReference type="OMA" id="IRHIRFL"/>